<gene>
    <name evidence="2" type="ORF">BT96DRAFT_931775</name>
</gene>
<dbReference type="EMBL" id="ML769387">
    <property type="protein sequence ID" value="KAE9409617.1"/>
    <property type="molecule type" value="Genomic_DNA"/>
</dbReference>
<dbReference type="Proteomes" id="UP000799118">
    <property type="component" value="Unassembled WGS sequence"/>
</dbReference>
<proteinExistence type="predicted"/>
<organism evidence="2 3">
    <name type="scientific">Gymnopus androsaceus JB14</name>
    <dbReference type="NCBI Taxonomy" id="1447944"/>
    <lineage>
        <taxon>Eukaryota</taxon>
        <taxon>Fungi</taxon>
        <taxon>Dikarya</taxon>
        <taxon>Basidiomycota</taxon>
        <taxon>Agaricomycotina</taxon>
        <taxon>Agaricomycetes</taxon>
        <taxon>Agaricomycetidae</taxon>
        <taxon>Agaricales</taxon>
        <taxon>Marasmiineae</taxon>
        <taxon>Omphalotaceae</taxon>
        <taxon>Gymnopus</taxon>
    </lineage>
</organism>
<accession>A0A6A4IL85</accession>
<name>A0A6A4IL85_9AGAR</name>
<evidence type="ECO:0000313" key="3">
    <source>
        <dbReference type="Proteomes" id="UP000799118"/>
    </source>
</evidence>
<reference evidence="2" key="1">
    <citation type="journal article" date="2019" name="Environ. Microbiol.">
        <title>Fungal ecological strategies reflected in gene transcription - a case study of two litter decomposers.</title>
        <authorList>
            <person name="Barbi F."/>
            <person name="Kohler A."/>
            <person name="Barry K."/>
            <person name="Baskaran P."/>
            <person name="Daum C."/>
            <person name="Fauchery L."/>
            <person name="Ihrmark K."/>
            <person name="Kuo A."/>
            <person name="LaButti K."/>
            <person name="Lipzen A."/>
            <person name="Morin E."/>
            <person name="Grigoriev I.V."/>
            <person name="Henrissat B."/>
            <person name="Lindahl B."/>
            <person name="Martin F."/>
        </authorList>
    </citation>
    <scope>NUCLEOTIDE SEQUENCE</scope>
    <source>
        <strain evidence="2">JB14</strain>
    </source>
</reference>
<dbReference type="OrthoDB" id="3070249at2759"/>
<dbReference type="AlphaFoldDB" id="A0A6A4IL85"/>
<feature type="compositionally biased region" description="Basic residues" evidence="1">
    <location>
        <begin position="430"/>
        <end position="444"/>
    </location>
</feature>
<evidence type="ECO:0000256" key="1">
    <source>
        <dbReference type="SAM" id="MobiDB-lite"/>
    </source>
</evidence>
<feature type="region of interest" description="Disordered" evidence="1">
    <location>
        <begin position="347"/>
        <end position="409"/>
    </location>
</feature>
<feature type="region of interest" description="Disordered" evidence="1">
    <location>
        <begin position="421"/>
        <end position="466"/>
    </location>
</feature>
<evidence type="ECO:0000313" key="2">
    <source>
        <dbReference type="EMBL" id="KAE9409617.1"/>
    </source>
</evidence>
<feature type="compositionally biased region" description="Polar residues" evidence="1">
    <location>
        <begin position="40"/>
        <end position="57"/>
    </location>
</feature>
<feature type="compositionally biased region" description="Acidic residues" evidence="1">
    <location>
        <begin position="372"/>
        <end position="384"/>
    </location>
</feature>
<feature type="region of interest" description="Disordered" evidence="1">
    <location>
        <begin position="33"/>
        <end position="57"/>
    </location>
</feature>
<protein>
    <submittedName>
        <fullName evidence="2">Uncharacterized protein</fullName>
    </submittedName>
</protein>
<sequence length="466" mass="51254">MCERCRGKHRVYAVTKRAKRKMEKAAILEEATGIPAEPLPTQNKAKPVAESQSLQETQPSQLNYWDSAMLDPQPLPAQSSFSSSSALAGALGPMHFSPAGNSPSPVNDADPATRRCCSVKGCKTLISRRCVSRAEIGIAGYGVTKRKKWKAERLAFDKELEALQLHEDERRRKEGITVSIFSIIKRITSLGTFYRRRKSCLPPSFVEMLDATSVDAFESDLADSDSLNTTEADTGETSNALLDDSLPLSFNKRTMVMPSNAMIVSSTASVQPVESSSSSTSAIPGPSSAFLSLLNNPTLSLPQRMCTVSHCHTILPGTYLYKRCEKHRAQNRMHGKIRMERERLGLIPGKGWNHTSSGEQGQQQQQDSERNEVDEEEGDADAGENDGRGDAATADDNIPLEEISDIERKARQQASILMAAKIAADDRREKQKARNRKREAKLKKTAAEQEGKGKENRILILPLEAG</sequence>
<keyword evidence="3" id="KW-1185">Reference proteome</keyword>
<feature type="compositionally biased region" description="Basic and acidic residues" evidence="1">
    <location>
        <begin position="445"/>
        <end position="457"/>
    </location>
</feature>